<comment type="caution">
    <text evidence="2">The sequence shown here is derived from an EMBL/GenBank/DDBJ whole genome shotgun (WGS) entry which is preliminary data.</text>
</comment>
<evidence type="ECO:0000313" key="2">
    <source>
        <dbReference type="EMBL" id="MBB4941130.1"/>
    </source>
</evidence>
<proteinExistence type="predicted"/>
<keyword evidence="3" id="KW-1185">Reference proteome</keyword>
<organism evidence="2 3">
    <name type="scientific">Streptosporangium album</name>
    <dbReference type="NCBI Taxonomy" id="47479"/>
    <lineage>
        <taxon>Bacteria</taxon>
        <taxon>Bacillati</taxon>
        <taxon>Actinomycetota</taxon>
        <taxon>Actinomycetes</taxon>
        <taxon>Streptosporangiales</taxon>
        <taxon>Streptosporangiaceae</taxon>
        <taxon>Streptosporangium</taxon>
    </lineage>
</organism>
<dbReference type="AlphaFoldDB" id="A0A7W7WCB2"/>
<evidence type="ECO:0000256" key="1">
    <source>
        <dbReference type="SAM" id="SignalP"/>
    </source>
</evidence>
<reference evidence="2 3" key="1">
    <citation type="submission" date="2020-08" db="EMBL/GenBank/DDBJ databases">
        <title>Sequencing the genomes of 1000 actinobacteria strains.</title>
        <authorList>
            <person name="Klenk H.-P."/>
        </authorList>
    </citation>
    <scope>NUCLEOTIDE SEQUENCE [LARGE SCALE GENOMIC DNA]</scope>
    <source>
        <strain evidence="2 3">DSM 43023</strain>
    </source>
</reference>
<protein>
    <submittedName>
        <fullName evidence="2">Uncharacterized protein</fullName>
    </submittedName>
</protein>
<dbReference type="Proteomes" id="UP000534286">
    <property type="component" value="Unassembled WGS sequence"/>
</dbReference>
<gene>
    <name evidence="2" type="ORF">FHR32_005507</name>
</gene>
<accession>A0A7W7WCB2</accession>
<keyword evidence="1" id="KW-0732">Signal</keyword>
<evidence type="ECO:0000313" key="3">
    <source>
        <dbReference type="Proteomes" id="UP000534286"/>
    </source>
</evidence>
<feature type="chain" id="PRO_5031043285" evidence="1">
    <location>
        <begin position="25"/>
        <end position="46"/>
    </location>
</feature>
<feature type="signal peptide" evidence="1">
    <location>
        <begin position="1"/>
        <end position="24"/>
    </location>
</feature>
<name>A0A7W7WCB2_9ACTN</name>
<dbReference type="EMBL" id="JACHJU010000002">
    <property type="protein sequence ID" value="MBB4941130.1"/>
    <property type="molecule type" value="Genomic_DNA"/>
</dbReference>
<sequence>MRQRLTLSALAVLIAATFAVTGNATTLTADPSAPAATMTGTWEWPG</sequence>